<evidence type="ECO:0000313" key="8">
    <source>
        <dbReference type="RefSeq" id="XP_031550601.1"/>
    </source>
</evidence>
<dbReference type="AlphaFoldDB" id="A0A6P8H562"/>
<dbReference type="GeneID" id="116288024"/>
<feature type="domain" description="CTCK" evidence="6">
    <location>
        <begin position="235"/>
        <end position="324"/>
    </location>
</feature>
<dbReference type="RefSeq" id="XP_031550601.1">
    <property type="nucleotide sequence ID" value="XM_031694741.1"/>
</dbReference>
<feature type="disulfide bond" evidence="4">
    <location>
        <begin position="235"/>
        <end position="285"/>
    </location>
</feature>
<gene>
    <name evidence="8" type="primary">LOC116288024</name>
</gene>
<evidence type="ECO:0000256" key="5">
    <source>
        <dbReference type="SAM" id="MobiDB-lite"/>
    </source>
</evidence>
<dbReference type="Pfam" id="PF00007">
    <property type="entry name" value="Cys_knot"/>
    <property type="match status" value="1"/>
</dbReference>
<name>A0A6P8H562_ACTTE</name>
<dbReference type="InterPro" id="IPR006208">
    <property type="entry name" value="Glyco_hormone_CN"/>
</dbReference>
<dbReference type="OrthoDB" id="5975786at2759"/>
<evidence type="ECO:0000256" key="2">
    <source>
        <dbReference type="ARBA" id="ARBA00022525"/>
    </source>
</evidence>
<keyword evidence="7" id="KW-1185">Reference proteome</keyword>
<evidence type="ECO:0000313" key="7">
    <source>
        <dbReference type="Proteomes" id="UP000515163"/>
    </source>
</evidence>
<dbReference type="PROSITE" id="PS01225">
    <property type="entry name" value="CTCK_2"/>
    <property type="match status" value="1"/>
</dbReference>
<evidence type="ECO:0000256" key="3">
    <source>
        <dbReference type="ARBA" id="ARBA00023157"/>
    </source>
</evidence>
<dbReference type="InterPro" id="IPR006207">
    <property type="entry name" value="Cys_knot_C"/>
</dbReference>
<sequence length="349" mass="36466">TTISSTSTVPTTTSVPTTSPSSSVSSSTSSSTTTIVTSPSTSTVSTVTTTSTSSPTTTVPSSSTSSPTTTIPSTSTVPTTTSVPTTSPSSSVLSSTSRPTTTLSSTPSLSSTTMSISSSIPLTSYVTSLPTITPTSSLYTTVIPSVSMCPLCVYNNSQGQVEYYKIGDKWIDGPCKNMTCEAVDNPCYGNKTAQISTYEYKCSACPNGYYRPSNPDVCCPDCLPAAGPTTIPPKCVRKELGNAPLTIRNCTSNTTFLQTRCGGYCDSSAVATHGNTIYTSECTCCSPSSVIQVKAFMKCGGTEEDFTAVFSIIESCDCTVMSCSGNQNVNNVKIKDETGSAVEQRRRRR</sequence>
<evidence type="ECO:0000256" key="1">
    <source>
        <dbReference type="ARBA" id="ARBA00004613"/>
    </source>
</evidence>
<dbReference type="Proteomes" id="UP000515163">
    <property type="component" value="Unplaced"/>
</dbReference>
<reference evidence="8" key="1">
    <citation type="submission" date="2025-08" db="UniProtKB">
        <authorList>
            <consortium name="RefSeq"/>
        </authorList>
    </citation>
    <scope>IDENTIFICATION</scope>
    <source>
        <tissue evidence="8">Tentacle</tissue>
    </source>
</reference>
<evidence type="ECO:0000256" key="4">
    <source>
        <dbReference type="PROSITE-ProRule" id="PRU00039"/>
    </source>
</evidence>
<comment type="subcellular location">
    <subcellularLocation>
        <location evidence="1">Secreted</location>
    </subcellularLocation>
</comment>
<dbReference type="GO" id="GO:0005576">
    <property type="term" value="C:extracellular region"/>
    <property type="evidence" value="ECO:0007669"/>
    <property type="project" value="UniProtKB-SubCell"/>
</dbReference>
<evidence type="ECO:0000259" key="6">
    <source>
        <dbReference type="PROSITE" id="PS01225"/>
    </source>
</evidence>
<dbReference type="KEGG" id="aten:116288024"/>
<feature type="disulfide bond" evidence="4">
    <location>
        <begin position="250"/>
        <end position="299"/>
    </location>
</feature>
<proteinExistence type="predicted"/>
<accession>A0A6P8H562</accession>
<feature type="region of interest" description="Disordered" evidence="5">
    <location>
        <begin position="1"/>
        <end position="114"/>
    </location>
</feature>
<feature type="non-terminal residue" evidence="8">
    <location>
        <position position="1"/>
    </location>
</feature>
<protein>
    <submittedName>
        <fullName evidence="8">GPI-anchored protein pfl2</fullName>
    </submittedName>
</protein>
<keyword evidence="3 4" id="KW-1015">Disulfide bond</keyword>
<comment type="caution">
    <text evidence="4">Lacks conserved residue(s) required for the propagation of feature annotation.</text>
</comment>
<organism evidence="7 8">
    <name type="scientific">Actinia tenebrosa</name>
    <name type="common">Australian red waratah sea anemone</name>
    <dbReference type="NCBI Taxonomy" id="6105"/>
    <lineage>
        <taxon>Eukaryota</taxon>
        <taxon>Metazoa</taxon>
        <taxon>Cnidaria</taxon>
        <taxon>Anthozoa</taxon>
        <taxon>Hexacorallia</taxon>
        <taxon>Actiniaria</taxon>
        <taxon>Actiniidae</taxon>
        <taxon>Actinia</taxon>
    </lineage>
</organism>
<keyword evidence="2" id="KW-0964">Secreted</keyword>
<dbReference type="InParanoid" id="A0A6P8H562"/>
<dbReference type="SMART" id="SM00041">
    <property type="entry name" value="CT"/>
    <property type="match status" value="1"/>
</dbReference>